<comment type="caution">
    <text evidence="3">Lacks conserved residue(s) required for the propagation of feature annotation.</text>
</comment>
<dbReference type="InterPro" id="IPR003599">
    <property type="entry name" value="Ig_sub"/>
</dbReference>
<dbReference type="InterPro" id="IPR035914">
    <property type="entry name" value="Sperma_CUB_dom_sf"/>
</dbReference>
<keyword evidence="1" id="KW-0677">Repeat</keyword>
<comment type="caution">
    <text evidence="8">The sequence shown here is derived from an EMBL/GenBank/DDBJ whole genome shotgun (WGS) entry which is preliminary data.</text>
</comment>
<feature type="transmembrane region" description="Helical" evidence="4">
    <location>
        <begin position="642"/>
        <end position="664"/>
    </location>
</feature>
<feature type="domain" description="Ig-like" evidence="7">
    <location>
        <begin position="166"/>
        <end position="265"/>
    </location>
</feature>
<dbReference type="Gene3D" id="1.10.287.70">
    <property type="match status" value="1"/>
</dbReference>
<keyword evidence="4" id="KW-0472">Membrane</keyword>
<dbReference type="PRINTS" id="PR00169">
    <property type="entry name" value="KCHANNEL"/>
</dbReference>
<dbReference type="Gene3D" id="2.60.120.290">
    <property type="entry name" value="Spermadhesin, CUB domain"/>
    <property type="match status" value="1"/>
</dbReference>
<feature type="chain" id="PRO_5042226314" evidence="5">
    <location>
        <begin position="29"/>
        <end position="732"/>
    </location>
</feature>
<dbReference type="InterPro" id="IPR003598">
    <property type="entry name" value="Ig_sub2"/>
</dbReference>
<feature type="transmembrane region" description="Helical" evidence="4">
    <location>
        <begin position="466"/>
        <end position="486"/>
    </location>
</feature>
<evidence type="ECO:0000259" key="6">
    <source>
        <dbReference type="PROSITE" id="PS01180"/>
    </source>
</evidence>
<dbReference type="InterPro" id="IPR007110">
    <property type="entry name" value="Ig-like_dom"/>
</dbReference>
<dbReference type="InterPro" id="IPR036179">
    <property type="entry name" value="Ig-like_dom_sf"/>
</dbReference>
<reference evidence="8" key="2">
    <citation type="journal article" date="2023" name="Science">
        <title>Genomic signatures of disease resistance in endangered staghorn corals.</title>
        <authorList>
            <person name="Vollmer S.V."/>
            <person name="Selwyn J.D."/>
            <person name="Despard B.A."/>
            <person name="Roesel C.L."/>
        </authorList>
    </citation>
    <scope>NUCLEOTIDE SEQUENCE</scope>
    <source>
        <strain evidence="8">K2</strain>
    </source>
</reference>
<evidence type="ECO:0000256" key="3">
    <source>
        <dbReference type="PROSITE-ProRule" id="PRU00059"/>
    </source>
</evidence>
<keyword evidence="4" id="KW-0812">Transmembrane</keyword>
<dbReference type="EMBL" id="JARQWQ010000086">
    <property type="protein sequence ID" value="KAK2552520.1"/>
    <property type="molecule type" value="Genomic_DNA"/>
</dbReference>
<dbReference type="Gene3D" id="2.60.40.10">
    <property type="entry name" value="Immunoglobulins"/>
    <property type="match status" value="1"/>
</dbReference>
<evidence type="ECO:0000313" key="9">
    <source>
        <dbReference type="Proteomes" id="UP001249851"/>
    </source>
</evidence>
<dbReference type="PROSITE" id="PS01180">
    <property type="entry name" value="CUB"/>
    <property type="match status" value="1"/>
</dbReference>
<evidence type="ECO:0000256" key="1">
    <source>
        <dbReference type="ARBA" id="ARBA00022737"/>
    </source>
</evidence>
<dbReference type="CDD" id="cd00041">
    <property type="entry name" value="CUB"/>
    <property type="match status" value="1"/>
</dbReference>
<feature type="transmembrane region" description="Helical" evidence="4">
    <location>
        <begin position="401"/>
        <end position="421"/>
    </location>
</feature>
<dbReference type="Pfam" id="PF07885">
    <property type="entry name" value="Ion_trans_2"/>
    <property type="match status" value="1"/>
</dbReference>
<gene>
    <name evidence="8" type="ORF">P5673_026362</name>
</gene>
<organism evidence="8 9">
    <name type="scientific">Acropora cervicornis</name>
    <name type="common">Staghorn coral</name>
    <dbReference type="NCBI Taxonomy" id="6130"/>
    <lineage>
        <taxon>Eukaryota</taxon>
        <taxon>Metazoa</taxon>
        <taxon>Cnidaria</taxon>
        <taxon>Anthozoa</taxon>
        <taxon>Hexacorallia</taxon>
        <taxon>Scleractinia</taxon>
        <taxon>Astrocoeniina</taxon>
        <taxon>Acroporidae</taxon>
        <taxon>Acropora</taxon>
    </lineage>
</organism>
<feature type="domain" description="CUB" evidence="6">
    <location>
        <begin position="38"/>
        <end position="160"/>
    </location>
</feature>
<dbReference type="SMART" id="SM00408">
    <property type="entry name" value="IGc2"/>
    <property type="match status" value="1"/>
</dbReference>
<dbReference type="SUPFAM" id="SSF81324">
    <property type="entry name" value="Voltage-gated potassium channels"/>
    <property type="match status" value="1"/>
</dbReference>
<accession>A0AAD9Q1B6</accession>
<dbReference type="PROSITE" id="PS50835">
    <property type="entry name" value="IG_LIKE"/>
    <property type="match status" value="1"/>
</dbReference>
<evidence type="ECO:0000259" key="7">
    <source>
        <dbReference type="PROSITE" id="PS50835"/>
    </source>
</evidence>
<feature type="signal peptide" evidence="5">
    <location>
        <begin position="1"/>
        <end position="28"/>
    </location>
</feature>
<sequence>MDFRCSHRGFKTALVLKLLFMMLLEIEAESFHQTPENCDKNVKLEGDTGSFTNPGGYKGYSNNTYCSWVIYTVFNGRIEVTFHDFDLEWSKTCKPYDYVRVTDKCNGSSTWSENLEDEEDGYCGKREMFRVTSRCNNIRIEFKSDDSLTGKGFNATYKIIRDLKKPEIVSFCENKTANCSEMKEATQGETIRLLCNLYAYPVAEVEWYVRGLNKSGADQQIDTLQNRMQNFRNGTLVIHNLRRNDTGWFRCFASNTVGNDSATVYLRVKEYCKCPKTIHANWYSIPPYIRGKGSYKPGGLFPLLLEKIVARCCGNCTGGDGESEISYVNRRDNLVDIKKSENLNELDTITFPISGKKGDREYQNNNKFMPLIGSPGVAFIVVDDPPGTSANAVFNSVLSGWPVLVLTLLMALLSGIVMWSLDTWYNPDEFPRSFIKGSAEGFWWAFVTMTTVGYGDRSPRGPASRIFAIFWVLIGLVITSIFTGVVTTSLTAITLSTDVKIYGTKIGAVANSTEYRLGINKNARMEPYHDLESIVKPLKDRNLKGALIDTYVAGEMSELNSPELRVNKIIDHNTYYGVVFGQGRLAKRKFQECFEDYVLSNQADIFKTVKEKTTPMEKPKESAAVERSSGLFDASSNLYQNSVYTCVGLLLFFAACGLIWDYGYMRHWKKKVEMEELELLGGPGYEMAKRNLDMMDSLMHEVQEFYENWTKRLDEMTLKHEEQQRQQAKQKK</sequence>
<evidence type="ECO:0000256" key="2">
    <source>
        <dbReference type="ARBA" id="ARBA00023157"/>
    </source>
</evidence>
<keyword evidence="5" id="KW-0732">Signal</keyword>
<keyword evidence="2" id="KW-1015">Disulfide bond</keyword>
<dbReference type="InterPro" id="IPR013099">
    <property type="entry name" value="K_chnl_dom"/>
</dbReference>
<dbReference type="Pfam" id="PF13927">
    <property type="entry name" value="Ig_3"/>
    <property type="match status" value="1"/>
</dbReference>
<keyword evidence="9" id="KW-1185">Reference proteome</keyword>
<dbReference type="InterPro" id="IPR000859">
    <property type="entry name" value="CUB_dom"/>
</dbReference>
<dbReference type="Pfam" id="PF00431">
    <property type="entry name" value="CUB"/>
    <property type="match status" value="1"/>
</dbReference>
<evidence type="ECO:0000256" key="4">
    <source>
        <dbReference type="SAM" id="Phobius"/>
    </source>
</evidence>
<dbReference type="PANTHER" id="PTHR24251">
    <property type="entry name" value="OVOCHYMASE-RELATED"/>
    <property type="match status" value="1"/>
</dbReference>
<dbReference type="SMART" id="SM00409">
    <property type="entry name" value="IG"/>
    <property type="match status" value="1"/>
</dbReference>
<dbReference type="AlphaFoldDB" id="A0AAD9Q1B6"/>
<proteinExistence type="predicted"/>
<keyword evidence="4" id="KW-1133">Transmembrane helix</keyword>
<dbReference type="SMART" id="SM00042">
    <property type="entry name" value="CUB"/>
    <property type="match status" value="1"/>
</dbReference>
<name>A0AAD9Q1B6_ACRCE</name>
<evidence type="ECO:0000313" key="8">
    <source>
        <dbReference type="EMBL" id="KAK2552520.1"/>
    </source>
</evidence>
<dbReference type="Proteomes" id="UP001249851">
    <property type="component" value="Unassembled WGS sequence"/>
</dbReference>
<dbReference type="SUPFAM" id="SSF48726">
    <property type="entry name" value="Immunoglobulin"/>
    <property type="match status" value="1"/>
</dbReference>
<dbReference type="InterPro" id="IPR013783">
    <property type="entry name" value="Ig-like_fold"/>
</dbReference>
<protein>
    <submittedName>
        <fullName evidence="8">Cubilin</fullName>
    </submittedName>
</protein>
<reference evidence="8" key="1">
    <citation type="journal article" date="2023" name="G3 (Bethesda)">
        <title>Whole genome assembly and annotation of the endangered Caribbean coral Acropora cervicornis.</title>
        <authorList>
            <person name="Selwyn J.D."/>
            <person name="Vollmer S.V."/>
        </authorList>
    </citation>
    <scope>NUCLEOTIDE SEQUENCE</scope>
    <source>
        <strain evidence="8">K2</strain>
    </source>
</reference>
<dbReference type="SUPFAM" id="SSF49854">
    <property type="entry name" value="Spermadhesin, CUB domain"/>
    <property type="match status" value="1"/>
</dbReference>
<evidence type="ECO:0000256" key="5">
    <source>
        <dbReference type="SAM" id="SignalP"/>
    </source>
</evidence>